<protein>
    <submittedName>
        <fullName evidence="9">ATPase V</fullName>
    </submittedName>
</protein>
<reference evidence="9" key="2">
    <citation type="journal article" date="2021" name="PeerJ">
        <title>Extensive microbial diversity within the chicken gut microbiome revealed by metagenomics and culture.</title>
        <authorList>
            <person name="Gilroy R."/>
            <person name="Ravi A."/>
            <person name="Getino M."/>
            <person name="Pursley I."/>
            <person name="Horton D.L."/>
            <person name="Alikhan N.F."/>
            <person name="Baker D."/>
            <person name="Gharbi K."/>
            <person name="Hall N."/>
            <person name="Watson M."/>
            <person name="Adriaenssens E.M."/>
            <person name="Foster-Nyarko E."/>
            <person name="Jarju S."/>
            <person name="Secka A."/>
            <person name="Antonio M."/>
            <person name="Oren A."/>
            <person name="Chaudhuri R.R."/>
            <person name="La Ragione R."/>
            <person name="Hildebrand F."/>
            <person name="Pallen M.J."/>
        </authorList>
    </citation>
    <scope>NUCLEOTIDE SEQUENCE</scope>
    <source>
        <strain evidence="9">B1-3475</strain>
    </source>
</reference>
<accession>A0A9D9HMJ0</accession>
<evidence type="ECO:0000313" key="9">
    <source>
        <dbReference type="EMBL" id="MBO8456553.1"/>
    </source>
</evidence>
<evidence type="ECO:0000256" key="2">
    <source>
        <dbReference type="ARBA" id="ARBA00009904"/>
    </source>
</evidence>
<feature type="transmembrane region" description="Helical" evidence="8">
    <location>
        <begin position="554"/>
        <end position="580"/>
    </location>
</feature>
<evidence type="ECO:0000256" key="7">
    <source>
        <dbReference type="ARBA" id="ARBA00023136"/>
    </source>
</evidence>
<dbReference type="PANTHER" id="PTHR11629:SF63">
    <property type="entry name" value="V-TYPE PROTON ATPASE SUBUNIT A"/>
    <property type="match status" value="1"/>
</dbReference>
<gene>
    <name evidence="9" type="ORF">IAC08_09180</name>
</gene>
<dbReference type="GO" id="GO:0033179">
    <property type="term" value="C:proton-transporting V-type ATPase, V0 domain"/>
    <property type="evidence" value="ECO:0007669"/>
    <property type="project" value="InterPro"/>
</dbReference>
<proteinExistence type="inferred from homology"/>
<name>A0A9D9HMJ0_9BACT</name>
<dbReference type="GO" id="GO:0016471">
    <property type="term" value="C:vacuolar proton-transporting V-type ATPase complex"/>
    <property type="evidence" value="ECO:0007669"/>
    <property type="project" value="TreeGrafter"/>
</dbReference>
<keyword evidence="3" id="KW-0813">Transport</keyword>
<comment type="similarity">
    <text evidence="2">Belongs to the V-ATPase 116 kDa subunit family.</text>
</comment>
<feature type="transmembrane region" description="Helical" evidence="8">
    <location>
        <begin position="321"/>
        <end position="346"/>
    </location>
</feature>
<sequence length="613" mass="67498">MTKYSFILLEEETEGFLERLQQLGVVDMTRSTKPVDEESSAMLEKATEEKKAIAILKKAVWDDDPDKEAIIAAASKMDMPQHIIHAAIKASSDIAALQEKMTALHRTAKTRLPWGDFDMSAVKDLEKRGLKMRFYMVSRKAFQESWADLYPLQIVSDNGSNVWFVTIADTSEPYSFPVNECQAPEGSSEDAEKEAEAVHKEIIGRKALLLKMRAVIPTLEEEYSTQLGDLDLYLAGAAGETAAENRLSVLTGFAPSELDSTLQAEFDKMDVFYMAEKATEEDNPPIKLRNNRFAKMFEVLTGMYGMPAYNEFDLTPILAPFFLLFFALCLGDAGYGLLLVAIGFILKKKVKSMASLAPLVVTLGIGTFFIGTLLNTFFGFSLIDQSFIPEWLKACIRPLQGEVAGFPATMVLAIGIGIFNICVAMITKSLCYTHRFGLKNTLGTWGWTLLVVGSVILGGIAFLGLLQSEVIKWIFIVLAIISGLGIYIFNKPGRNPLTNIGSGLWDTYNMVTGLMGDTLSFIRLYALGLAGGMLGSTFNTLGDMLMDSCPVPGLNWLLFAVIFVIGHALNLALSCLGAFVHPLRLTFVEFFKNSGYEGSGKPYNPLTVKKDEI</sequence>
<feature type="transmembrane region" description="Helical" evidence="8">
    <location>
        <begin position="358"/>
        <end position="383"/>
    </location>
</feature>
<dbReference type="Pfam" id="PF01496">
    <property type="entry name" value="V_ATPase_I"/>
    <property type="match status" value="1"/>
</dbReference>
<keyword evidence="6" id="KW-0406">Ion transport</keyword>
<keyword evidence="4 8" id="KW-0812">Transmembrane</keyword>
<dbReference type="PANTHER" id="PTHR11629">
    <property type="entry name" value="VACUOLAR PROTON ATPASES"/>
    <property type="match status" value="1"/>
</dbReference>
<evidence type="ECO:0000256" key="1">
    <source>
        <dbReference type="ARBA" id="ARBA00004141"/>
    </source>
</evidence>
<keyword evidence="7 8" id="KW-0472">Membrane</keyword>
<evidence type="ECO:0000313" key="10">
    <source>
        <dbReference type="Proteomes" id="UP000823617"/>
    </source>
</evidence>
<dbReference type="AlphaFoldDB" id="A0A9D9HMJ0"/>
<dbReference type="GO" id="GO:0051117">
    <property type="term" value="F:ATPase binding"/>
    <property type="evidence" value="ECO:0007669"/>
    <property type="project" value="TreeGrafter"/>
</dbReference>
<comment type="caution">
    <text evidence="9">The sequence shown here is derived from an EMBL/GenBank/DDBJ whole genome shotgun (WGS) entry which is preliminary data.</text>
</comment>
<organism evidence="9 10">
    <name type="scientific">Candidatus Cryptobacteroides intestinigallinarum</name>
    <dbReference type="NCBI Taxonomy" id="2840767"/>
    <lineage>
        <taxon>Bacteria</taxon>
        <taxon>Pseudomonadati</taxon>
        <taxon>Bacteroidota</taxon>
        <taxon>Bacteroidia</taxon>
        <taxon>Bacteroidales</taxon>
        <taxon>Candidatus Cryptobacteroides</taxon>
    </lineage>
</organism>
<feature type="transmembrane region" description="Helical" evidence="8">
    <location>
        <begin position="524"/>
        <end position="542"/>
    </location>
</feature>
<feature type="transmembrane region" description="Helical" evidence="8">
    <location>
        <begin position="403"/>
        <end position="426"/>
    </location>
</feature>
<dbReference type="GO" id="GO:0007035">
    <property type="term" value="P:vacuolar acidification"/>
    <property type="evidence" value="ECO:0007669"/>
    <property type="project" value="TreeGrafter"/>
</dbReference>
<dbReference type="Proteomes" id="UP000823617">
    <property type="component" value="Unassembled WGS sequence"/>
</dbReference>
<comment type="subcellular location">
    <subcellularLocation>
        <location evidence="1">Membrane</location>
        <topology evidence="1">Multi-pass membrane protein</topology>
    </subcellularLocation>
</comment>
<dbReference type="EMBL" id="JADIMK010000100">
    <property type="protein sequence ID" value="MBO8456553.1"/>
    <property type="molecule type" value="Genomic_DNA"/>
</dbReference>
<evidence type="ECO:0000256" key="5">
    <source>
        <dbReference type="ARBA" id="ARBA00022989"/>
    </source>
</evidence>
<feature type="transmembrane region" description="Helical" evidence="8">
    <location>
        <begin position="447"/>
        <end position="465"/>
    </location>
</feature>
<reference evidence="9" key="1">
    <citation type="submission" date="2020-10" db="EMBL/GenBank/DDBJ databases">
        <authorList>
            <person name="Gilroy R."/>
        </authorList>
    </citation>
    <scope>NUCLEOTIDE SEQUENCE</scope>
    <source>
        <strain evidence="9">B1-3475</strain>
    </source>
</reference>
<keyword evidence="5 8" id="KW-1133">Transmembrane helix</keyword>
<evidence type="ECO:0000256" key="6">
    <source>
        <dbReference type="ARBA" id="ARBA00023065"/>
    </source>
</evidence>
<evidence type="ECO:0000256" key="3">
    <source>
        <dbReference type="ARBA" id="ARBA00022448"/>
    </source>
</evidence>
<feature type="transmembrane region" description="Helical" evidence="8">
    <location>
        <begin position="471"/>
        <end position="489"/>
    </location>
</feature>
<evidence type="ECO:0000256" key="4">
    <source>
        <dbReference type="ARBA" id="ARBA00022692"/>
    </source>
</evidence>
<dbReference type="InterPro" id="IPR002490">
    <property type="entry name" value="V-ATPase_116kDa_su"/>
</dbReference>
<evidence type="ECO:0000256" key="8">
    <source>
        <dbReference type="SAM" id="Phobius"/>
    </source>
</evidence>
<dbReference type="GO" id="GO:0046961">
    <property type="term" value="F:proton-transporting ATPase activity, rotational mechanism"/>
    <property type="evidence" value="ECO:0007669"/>
    <property type="project" value="InterPro"/>
</dbReference>